<keyword evidence="15" id="KW-1185">Reference proteome</keyword>
<feature type="compositionally biased region" description="Basic residues" evidence="13">
    <location>
        <begin position="430"/>
        <end position="439"/>
    </location>
</feature>
<dbReference type="Pfam" id="PF08123">
    <property type="entry name" value="DOT1"/>
    <property type="match status" value="1"/>
</dbReference>
<feature type="compositionally biased region" description="Low complexity" evidence="13">
    <location>
        <begin position="363"/>
        <end position="372"/>
    </location>
</feature>
<dbReference type="CDD" id="cd20902">
    <property type="entry name" value="CC_DOT1L"/>
    <property type="match status" value="1"/>
</dbReference>
<feature type="coiled-coil region" evidence="12">
    <location>
        <begin position="546"/>
        <end position="580"/>
    </location>
</feature>
<dbReference type="GO" id="GO:0005634">
    <property type="term" value="C:nucleus"/>
    <property type="evidence" value="ECO:0007669"/>
    <property type="project" value="UniProtKB-SubCell"/>
</dbReference>
<evidence type="ECO:0000256" key="7">
    <source>
        <dbReference type="ARBA" id="ARBA00022853"/>
    </source>
</evidence>
<dbReference type="SUPFAM" id="SSF53335">
    <property type="entry name" value="S-adenosyl-L-methionine-dependent methyltransferases"/>
    <property type="match status" value="1"/>
</dbReference>
<evidence type="ECO:0000256" key="11">
    <source>
        <dbReference type="RuleBase" id="RU271113"/>
    </source>
</evidence>
<feature type="region of interest" description="Disordered" evidence="13">
    <location>
        <begin position="948"/>
        <end position="980"/>
    </location>
</feature>
<feature type="region of interest" description="Disordered" evidence="13">
    <location>
        <begin position="1083"/>
        <end position="1132"/>
    </location>
</feature>
<evidence type="ECO:0000256" key="5">
    <source>
        <dbReference type="ARBA" id="ARBA00022679"/>
    </source>
</evidence>
<evidence type="ECO:0000256" key="12">
    <source>
        <dbReference type="SAM" id="Coils"/>
    </source>
</evidence>
<evidence type="ECO:0000256" key="4">
    <source>
        <dbReference type="ARBA" id="ARBA00022603"/>
    </source>
</evidence>
<protein>
    <recommendedName>
        <fullName evidence="3 11">Histone-lysine N-methyltransferase, H3 lysine-79 specific</fullName>
        <ecNumber evidence="2 11">2.1.1.360</ecNumber>
    </recommendedName>
    <alternativeName>
        <fullName evidence="9 11">Histone H3-K79 methyltransferase</fullName>
    </alternativeName>
</protein>
<dbReference type="Proteomes" id="UP000085678">
    <property type="component" value="Unplaced"/>
</dbReference>
<evidence type="ECO:0000256" key="2">
    <source>
        <dbReference type="ARBA" id="ARBA00012190"/>
    </source>
</evidence>
<comment type="catalytic activity">
    <reaction evidence="10 11">
        <text>L-lysyl(79)-[histone H3] + 3 S-adenosyl-L-methionine = N(6),N(6),N(6)-trimethyl-L-lysyl(79)-[histone H3] + 3 S-adenosyl-L-homocysteine + 3 H(+)</text>
        <dbReference type="Rhea" id="RHEA:60328"/>
        <dbReference type="Rhea" id="RHEA-COMP:15549"/>
        <dbReference type="Rhea" id="RHEA-COMP:15552"/>
        <dbReference type="ChEBI" id="CHEBI:15378"/>
        <dbReference type="ChEBI" id="CHEBI:29969"/>
        <dbReference type="ChEBI" id="CHEBI:57856"/>
        <dbReference type="ChEBI" id="CHEBI:59789"/>
        <dbReference type="ChEBI" id="CHEBI:61961"/>
        <dbReference type="EC" id="2.1.1.360"/>
    </reaction>
</comment>
<evidence type="ECO:0000256" key="9">
    <source>
        <dbReference type="ARBA" id="ARBA00029821"/>
    </source>
</evidence>
<evidence type="ECO:0000313" key="15">
    <source>
        <dbReference type="Proteomes" id="UP000085678"/>
    </source>
</evidence>
<keyword evidence="6 11" id="KW-0949">S-adenosyl-L-methionine</keyword>
<dbReference type="PANTHER" id="PTHR21451">
    <property type="entry name" value="HISTONE H3 METHYLTRANSFERASE"/>
    <property type="match status" value="1"/>
</dbReference>
<feature type="compositionally biased region" description="Polar residues" evidence="13">
    <location>
        <begin position="884"/>
        <end position="894"/>
    </location>
</feature>
<dbReference type="RefSeq" id="XP_023931967.1">
    <property type="nucleotide sequence ID" value="XM_024076199.1"/>
</dbReference>
<evidence type="ECO:0000256" key="3">
    <source>
        <dbReference type="ARBA" id="ARBA00020987"/>
    </source>
</evidence>
<dbReference type="GO" id="GO:0140956">
    <property type="term" value="F:histone H3K79 trimethyltransferase activity"/>
    <property type="evidence" value="ECO:0007669"/>
    <property type="project" value="UniProtKB-EC"/>
</dbReference>
<dbReference type="GO" id="GO:0006281">
    <property type="term" value="P:DNA repair"/>
    <property type="evidence" value="ECO:0007669"/>
    <property type="project" value="TreeGrafter"/>
</dbReference>
<accession>A0A2R2MPM6</accession>
<evidence type="ECO:0000256" key="6">
    <source>
        <dbReference type="ARBA" id="ARBA00022691"/>
    </source>
</evidence>
<reference evidence="16" key="1">
    <citation type="submission" date="2025-08" db="UniProtKB">
        <authorList>
            <consortium name="RefSeq"/>
        </authorList>
    </citation>
    <scope>IDENTIFICATION</scope>
    <source>
        <tissue evidence="16">Gonads</tissue>
    </source>
</reference>
<keyword evidence="12" id="KW-0175">Coiled coil</keyword>
<dbReference type="OrthoDB" id="443402at2759"/>
<keyword evidence="5 11" id="KW-0808">Transferase</keyword>
<dbReference type="InterPro" id="IPR029063">
    <property type="entry name" value="SAM-dependent_MTases_sf"/>
</dbReference>
<comment type="subcellular location">
    <subcellularLocation>
        <location evidence="1 11">Nucleus</location>
    </subcellularLocation>
</comment>
<feature type="compositionally biased region" description="Low complexity" evidence="13">
    <location>
        <begin position="898"/>
        <end position="918"/>
    </location>
</feature>
<dbReference type="EC" id="2.1.1.360" evidence="2 11"/>
<evidence type="ECO:0000256" key="13">
    <source>
        <dbReference type="SAM" id="MobiDB-lite"/>
    </source>
</evidence>
<keyword evidence="4 11" id="KW-0489">Methyltransferase</keyword>
<dbReference type="Gene3D" id="1.10.260.60">
    <property type="match status" value="1"/>
</dbReference>
<name>A0A2R2MPM6_LINAN</name>
<evidence type="ECO:0000313" key="16">
    <source>
        <dbReference type="RefSeq" id="XP_023931967.1"/>
    </source>
</evidence>
<feature type="region of interest" description="Disordered" evidence="13">
    <location>
        <begin position="884"/>
        <end position="919"/>
    </location>
</feature>
<evidence type="ECO:0000256" key="8">
    <source>
        <dbReference type="ARBA" id="ARBA00023242"/>
    </source>
</evidence>
<feature type="region of interest" description="Disordered" evidence="13">
    <location>
        <begin position="414"/>
        <end position="456"/>
    </location>
</feature>
<proteinExistence type="inferred from homology"/>
<evidence type="ECO:0000259" key="14">
    <source>
        <dbReference type="PROSITE" id="PS51569"/>
    </source>
</evidence>
<dbReference type="InterPro" id="IPR025789">
    <property type="entry name" value="DOT1_dom"/>
</dbReference>
<dbReference type="AlphaFoldDB" id="A0A2R2MPM6"/>
<gene>
    <name evidence="16" type="primary">LOC106164636</name>
</gene>
<evidence type="ECO:0000256" key="1">
    <source>
        <dbReference type="ARBA" id="ARBA00004123"/>
    </source>
</evidence>
<organism evidence="15 16">
    <name type="scientific">Lingula anatina</name>
    <name type="common">Brachiopod</name>
    <name type="synonym">Lingula unguis</name>
    <dbReference type="NCBI Taxonomy" id="7574"/>
    <lineage>
        <taxon>Eukaryota</taxon>
        <taxon>Metazoa</taxon>
        <taxon>Spiralia</taxon>
        <taxon>Lophotrochozoa</taxon>
        <taxon>Brachiopoda</taxon>
        <taxon>Linguliformea</taxon>
        <taxon>Lingulata</taxon>
        <taxon>Lingulida</taxon>
        <taxon>Linguloidea</taxon>
        <taxon>Lingulidae</taxon>
        <taxon>Lingula</taxon>
    </lineage>
</organism>
<dbReference type="Gene3D" id="3.40.50.150">
    <property type="entry name" value="Vaccinia Virus protein VP39"/>
    <property type="match status" value="1"/>
</dbReference>
<comment type="similarity">
    <text evidence="11">Belongs to the class I-like SAM-binding methyltransferase superfamily. DOT1 family.</text>
</comment>
<dbReference type="GO" id="GO:0032259">
    <property type="term" value="P:methylation"/>
    <property type="evidence" value="ECO:0007669"/>
    <property type="project" value="UniProtKB-KW"/>
</dbReference>
<dbReference type="PROSITE" id="PS51569">
    <property type="entry name" value="DOT1"/>
    <property type="match status" value="1"/>
</dbReference>
<comment type="miscellaneous">
    <text evidence="11">In contrast to other lysine histone methyltransferases, it does not contain a SET domain, suggesting the existence of another mechanism for methylation of lysine residues of histones.</text>
</comment>
<dbReference type="GeneID" id="106164636"/>
<feature type="region of interest" description="Disordered" evidence="13">
    <location>
        <begin position="330"/>
        <end position="381"/>
    </location>
</feature>
<sequence>MTMELKLHSPVGAEPAIYTWPLPAVDGKDGSHEVIDTIRWVCEDFPELKCAMENHVFKDCNLKNFESMKSLCEKYNRAIDSIRQLWKGTAHQFEMQQKRPSPGLLRHIVQQCYNRAVLDPEKLNQYEPFSPEVYGETSFDLIHQMIQSINFTEDDYFIDLGSGVGQVVLQVAAATPCKMCYGIEKADWPAAYSVSMDKEFRKWMKWYGKKHSNYLIEKGDFLEDHLKEKINNATVIFVNNFAFGPSVDHQLKLRFANMKEGAKIVSSKAFCPLNFRITDRNLGDIGSIMQVEELSPLSGAVSWTGKAFSYFVHTIDRTLLEKYFQYKKDPRAARADSPPRRNRRGLPAKSLRESDMLNSVDENSNSNSTTNSQGSMRRERRKHLDHNYQVAKNLNFDEIDDDENSNGVITKKMQRRIRHAATRNSGRVEKHSRRAHARASGKQNVSSTKHSSRKENKAKALENLDLLHAHTVFSTSSPPDKVAQNVNKYNDAKMISSGSCYSFSPPPPSVHQLPDLPEPPELQQFLDNIRQQYMNFLRYMKTPRYKLSLKQQIDKEKERNTDLKTRANQLEKQISKLQQESVGRLKGRLSELEINASTPSDFLAKAKEIVIRHKELENEAATLQGVVNVLENQQQKLLVAHHQQLLEQTKKTGKENGMKVDPALSHDYLLKELATSFNHKKDLITQASKLEADVWALEKSKDHSHASRLKNSPRHLTTPMTESIFLTGKTELDNKSLRDKDIRLTNHSFDTKLHNIISSALNTNCENDSDRGRHHSGMLGMPSAVNPLLSGLSADQVSSKADYLVEKNGLEKQAVAGGTGMKEKDHMKFSHQSNGYVHIPVNKLEEAELHVKLERSFGVHPQQDHLKSDLRGDIVPKSAVPANMLTQAARSSPTLLERSTYSPISRPSSSSSTESAESVKNLYHGAPEPLKGNNSSSGLSFKIDNLMSSETGRSDSSPSSSRPMSSLSVSSLASKDSRESQLTPFSKMSYLPPSTVGNLPLYGGIANYHQLAMSASGLGLSMPAYQFPKFGNSSDSVLSKSLPGISSVGGLQAFNFTSPQAFAGLNAYVNPYGGLGLNLHSDILPKSPKVPSKNEEKPKKPKRKRGSSKTPGDTPPKKMCSKSPNTSSAGHVEAKVVPVKVLTPPSSASSCVDTARVQQTFAKTSSPSTATALITSSNSASMSPIAAMVNNASQPLPISAIPSPVSSGKSPVSQSTDRVIASPKGHSYSIPASLSQIKFSSGLEALAAYATCELDRNRENNTPGFEVK</sequence>
<dbReference type="GO" id="GO:0000077">
    <property type="term" value="P:DNA damage checkpoint signaling"/>
    <property type="evidence" value="ECO:0007669"/>
    <property type="project" value="TreeGrafter"/>
</dbReference>
<comment type="function">
    <text evidence="11">Histone methyltransferase that specifically trimethylates histone H3 to form H3K79me3. This methylation is required for telomere silencing and for the pachytene checkpoint during the meiotic cell cycle by allowing the recruitment of RAD9 to double strand breaks. Nucleosomes are preferred as substrate compared to free histone.</text>
</comment>
<dbReference type="FunFam" id="1.10.260.60:FF:000001">
    <property type="entry name" value="Histone-lysine N-methyltransferase, H3 lysine-79 specific"/>
    <property type="match status" value="1"/>
</dbReference>
<feature type="domain" description="DOT1" evidence="14">
    <location>
        <begin position="14"/>
        <end position="328"/>
    </location>
</feature>
<dbReference type="InterPro" id="IPR030445">
    <property type="entry name" value="H3-K79_meTrfase"/>
</dbReference>
<keyword evidence="8 11" id="KW-0539">Nucleus</keyword>
<keyword evidence="7 11" id="KW-0156">Chromatin regulator</keyword>
<feature type="compositionally biased region" description="Low complexity" evidence="13">
    <location>
        <begin position="948"/>
        <end position="974"/>
    </location>
</feature>
<feature type="compositionally biased region" description="Basic and acidic residues" evidence="13">
    <location>
        <begin position="330"/>
        <end position="339"/>
    </location>
</feature>
<dbReference type="FunFam" id="3.40.50.150:FF:000033">
    <property type="entry name" value="Histone-lysine N-methyltransferase, H3 lysine-79 specific"/>
    <property type="match status" value="1"/>
</dbReference>
<evidence type="ECO:0000256" key="10">
    <source>
        <dbReference type="ARBA" id="ARBA00047770"/>
    </source>
</evidence>
<dbReference type="PANTHER" id="PTHR21451:SF0">
    <property type="entry name" value="HISTONE-LYSINE N-METHYLTRANSFERASE, H3 LYSINE-79 SPECIFIC"/>
    <property type="match status" value="1"/>
</dbReference>